<gene>
    <name evidence="1" type="ORF">AMJ82_11605</name>
</gene>
<name>A0A0S8G225_UNCT6</name>
<accession>A0A0S8G225</accession>
<dbReference type="AlphaFoldDB" id="A0A0S8G225"/>
<dbReference type="EMBL" id="LJUI01000159">
    <property type="protein sequence ID" value="KPK66809.1"/>
    <property type="molecule type" value="Genomic_DNA"/>
</dbReference>
<organism evidence="1 2">
    <name type="scientific">candidate division TA06 bacterium SM23_40</name>
    <dbReference type="NCBI Taxonomy" id="1703774"/>
    <lineage>
        <taxon>Bacteria</taxon>
        <taxon>Bacteria division TA06</taxon>
    </lineage>
</organism>
<evidence type="ECO:0000313" key="1">
    <source>
        <dbReference type="EMBL" id="KPK66809.1"/>
    </source>
</evidence>
<dbReference type="Proteomes" id="UP000051717">
    <property type="component" value="Unassembled WGS sequence"/>
</dbReference>
<dbReference type="InterPro" id="IPR034660">
    <property type="entry name" value="DinB/YfiT-like"/>
</dbReference>
<evidence type="ECO:0000313" key="2">
    <source>
        <dbReference type="Proteomes" id="UP000051717"/>
    </source>
</evidence>
<sequence>MEIADVIISQYGAALRMLRSAIEACPDELWDGGSHKNRFWHIVYHVLFYTHLYLSASDSAFVPWEKSKPEYQFMGRLPWPPHAEPKIGEPYERSTILEYWEWLEERVGTHVRAVPFGDPSGFPWLPFNRFELHLYNIRHIQHHAGQLIERLRSQGVTDFEWVGIGEKGV</sequence>
<comment type="caution">
    <text evidence="1">The sequence shown here is derived from an EMBL/GenBank/DDBJ whole genome shotgun (WGS) entry which is preliminary data.</text>
</comment>
<dbReference type="SUPFAM" id="SSF109854">
    <property type="entry name" value="DinB/YfiT-like putative metalloenzymes"/>
    <property type="match status" value="1"/>
</dbReference>
<dbReference type="Gene3D" id="1.20.120.450">
    <property type="entry name" value="dinb family like domain"/>
    <property type="match status" value="1"/>
</dbReference>
<reference evidence="1 2" key="1">
    <citation type="journal article" date="2015" name="Microbiome">
        <title>Genomic resolution of linkages in carbon, nitrogen, and sulfur cycling among widespread estuary sediment bacteria.</title>
        <authorList>
            <person name="Baker B.J."/>
            <person name="Lazar C.S."/>
            <person name="Teske A.P."/>
            <person name="Dick G.J."/>
        </authorList>
    </citation>
    <scope>NUCLEOTIDE SEQUENCE [LARGE SCALE GENOMIC DNA]</scope>
    <source>
        <strain evidence="1">SM23_40</strain>
    </source>
</reference>
<protein>
    <submittedName>
        <fullName evidence="1">Uncharacterized protein</fullName>
    </submittedName>
</protein>
<proteinExistence type="predicted"/>